<sequence>MDKIDVVIIEDDPNITQIYQEIIKTTTRFQIVGIAETLKTAQTIIQAYQPQLILLDNYLPDGLGIDLYRDLISQKKKRKMDVVLITATDDVDSVREAMQLGCFDYLLKPISFDRFQETLQRYLNLNNAMKAYDNLNQKHIDDLFNLQHRKQQVNLLPKGIEQVTLDRFISHFSRHSGQKFTVEHVSQSTGVSKTTARRYLEYCSTHGLIVSQNEYGKVGRPERVYIKY</sequence>
<keyword evidence="13" id="KW-1185">Reference proteome</keyword>
<evidence type="ECO:0000313" key="13">
    <source>
        <dbReference type="Proteomes" id="UP000694232"/>
    </source>
</evidence>
<dbReference type="Proteomes" id="UP000694232">
    <property type="component" value="Chromosome 1"/>
</dbReference>
<dbReference type="Pfam" id="PF20714">
    <property type="entry name" value="HTH_64"/>
    <property type="match status" value="1"/>
</dbReference>
<keyword evidence="5 9" id="KW-0805">Transcription regulation</keyword>
<comment type="subcellular location">
    <subcellularLocation>
        <location evidence="1 9">Cytoplasm</location>
    </subcellularLocation>
</comment>
<keyword evidence="3 10" id="KW-0597">Phosphoprotein</keyword>
<dbReference type="GO" id="GO:0005737">
    <property type="term" value="C:cytoplasm"/>
    <property type="evidence" value="ECO:0007669"/>
    <property type="project" value="UniProtKB-SubCell"/>
</dbReference>
<accession>A0A975YPR5</accession>
<evidence type="ECO:0000259" key="11">
    <source>
        <dbReference type="PROSITE" id="PS50110"/>
    </source>
</evidence>
<dbReference type="PANTHER" id="PTHR45526:SF1">
    <property type="entry name" value="TRANSCRIPTIONAL REGULATORY PROTEIN DCUR-RELATED"/>
    <property type="match status" value="1"/>
</dbReference>
<dbReference type="SMART" id="SM00448">
    <property type="entry name" value="REC"/>
    <property type="match status" value="1"/>
</dbReference>
<evidence type="ECO:0000256" key="7">
    <source>
        <dbReference type="ARBA" id="ARBA00023159"/>
    </source>
</evidence>
<keyword evidence="2 9" id="KW-0963">Cytoplasm</keyword>
<dbReference type="Gene3D" id="3.40.50.2300">
    <property type="match status" value="1"/>
</dbReference>
<dbReference type="InterPro" id="IPR048714">
    <property type="entry name" value="DpiA-like_HTH"/>
</dbReference>
<evidence type="ECO:0000256" key="2">
    <source>
        <dbReference type="ARBA" id="ARBA00022490"/>
    </source>
</evidence>
<evidence type="ECO:0000256" key="8">
    <source>
        <dbReference type="ARBA" id="ARBA00023163"/>
    </source>
</evidence>
<dbReference type="PROSITE" id="PS50110">
    <property type="entry name" value="RESPONSE_REGULATORY"/>
    <property type="match status" value="1"/>
</dbReference>
<evidence type="ECO:0000256" key="4">
    <source>
        <dbReference type="ARBA" id="ARBA00023012"/>
    </source>
</evidence>
<dbReference type="InterPro" id="IPR051271">
    <property type="entry name" value="2C-system_Tx_regulators"/>
</dbReference>
<keyword evidence="4 9" id="KW-0902">Two-component regulatory system</keyword>
<dbReference type="InterPro" id="IPR011006">
    <property type="entry name" value="CheY-like_superfamily"/>
</dbReference>
<evidence type="ECO:0000256" key="5">
    <source>
        <dbReference type="ARBA" id="ARBA00023015"/>
    </source>
</evidence>
<dbReference type="KEGG" id="vos:KNV97_11655"/>
<dbReference type="GO" id="GO:0003700">
    <property type="term" value="F:DNA-binding transcription factor activity"/>
    <property type="evidence" value="ECO:0007669"/>
    <property type="project" value="InterPro"/>
</dbReference>
<dbReference type="EMBL" id="CP076643">
    <property type="protein sequence ID" value="QXO18871.1"/>
    <property type="molecule type" value="Genomic_DNA"/>
</dbReference>
<keyword evidence="6 9" id="KW-0238">DNA-binding</keyword>
<evidence type="ECO:0000256" key="1">
    <source>
        <dbReference type="ARBA" id="ARBA00004496"/>
    </source>
</evidence>
<dbReference type="InterPro" id="IPR001789">
    <property type="entry name" value="Sig_transdc_resp-reg_receiver"/>
</dbReference>
<dbReference type="GO" id="GO:0003677">
    <property type="term" value="F:DNA binding"/>
    <property type="evidence" value="ECO:0007669"/>
    <property type="project" value="UniProtKB-KW"/>
</dbReference>
<dbReference type="SUPFAM" id="SSF52172">
    <property type="entry name" value="CheY-like"/>
    <property type="match status" value="1"/>
</dbReference>
<evidence type="ECO:0000256" key="10">
    <source>
        <dbReference type="PROSITE-ProRule" id="PRU00169"/>
    </source>
</evidence>
<dbReference type="RefSeq" id="WP_136487513.1">
    <property type="nucleotide sequence ID" value="NZ_CP076643.1"/>
</dbReference>
<dbReference type="AlphaFoldDB" id="A0A975YPR5"/>
<dbReference type="PIRSF" id="PIRSF006171">
    <property type="entry name" value="RR_citrat_malat"/>
    <property type="match status" value="1"/>
</dbReference>
<reference evidence="12" key="1">
    <citation type="submission" date="2021-06" db="EMBL/GenBank/DDBJ databases">
        <title>Vibrio nov. sp., novel gut bacterium isolated from Yellow Sea oyster.</title>
        <authorList>
            <person name="Muhammad N."/>
            <person name="Nguyen T.H."/>
            <person name="Lee Y.-J."/>
            <person name="Ko J."/>
            <person name="Kim S.-G."/>
        </authorList>
    </citation>
    <scope>NUCLEOTIDE SEQUENCE</scope>
    <source>
        <strain evidence="12">OG9-811</strain>
    </source>
</reference>
<dbReference type="GO" id="GO:0000156">
    <property type="term" value="F:phosphorelay response regulator activity"/>
    <property type="evidence" value="ECO:0007669"/>
    <property type="project" value="TreeGrafter"/>
</dbReference>
<keyword evidence="7 9" id="KW-0010">Activator</keyword>
<dbReference type="Pfam" id="PF00072">
    <property type="entry name" value="Response_reg"/>
    <property type="match status" value="1"/>
</dbReference>
<gene>
    <name evidence="12" type="ORF">KNV97_11655</name>
</gene>
<dbReference type="PANTHER" id="PTHR45526">
    <property type="entry name" value="TRANSCRIPTIONAL REGULATORY PROTEIN DPIA"/>
    <property type="match status" value="1"/>
</dbReference>
<feature type="modified residue" description="4-aspartylphosphate" evidence="10">
    <location>
        <position position="56"/>
    </location>
</feature>
<evidence type="ECO:0000313" key="12">
    <source>
        <dbReference type="EMBL" id="QXO18871.1"/>
    </source>
</evidence>
<evidence type="ECO:0000256" key="6">
    <source>
        <dbReference type="ARBA" id="ARBA00023125"/>
    </source>
</evidence>
<organism evidence="12 13">
    <name type="scientific">Vibrio ostreae</name>
    <dbReference type="NCBI Taxonomy" id="2841925"/>
    <lineage>
        <taxon>Bacteria</taxon>
        <taxon>Pseudomonadati</taxon>
        <taxon>Pseudomonadota</taxon>
        <taxon>Gammaproteobacteria</taxon>
        <taxon>Vibrionales</taxon>
        <taxon>Vibrionaceae</taxon>
        <taxon>Vibrio</taxon>
    </lineage>
</organism>
<evidence type="ECO:0000256" key="3">
    <source>
        <dbReference type="ARBA" id="ARBA00022553"/>
    </source>
</evidence>
<proteinExistence type="predicted"/>
<protein>
    <recommendedName>
        <fullName evidence="9">Transcriptional regulatory protein</fullName>
    </recommendedName>
</protein>
<dbReference type="InterPro" id="IPR024187">
    <property type="entry name" value="Sig_transdc_resp-reg_cit/mal"/>
</dbReference>
<name>A0A975YPR5_9VIBR</name>
<evidence type="ECO:0000256" key="9">
    <source>
        <dbReference type="PIRNR" id="PIRNR006171"/>
    </source>
</evidence>
<keyword evidence="8 9" id="KW-0804">Transcription</keyword>
<feature type="domain" description="Response regulatory" evidence="11">
    <location>
        <begin position="5"/>
        <end position="123"/>
    </location>
</feature>